<dbReference type="AlphaFoldDB" id="A0A2N7XAL7"/>
<keyword evidence="2" id="KW-1185">Reference proteome</keyword>
<evidence type="ECO:0000313" key="1">
    <source>
        <dbReference type="EMBL" id="PMS38582.1"/>
    </source>
</evidence>
<dbReference type="EMBL" id="PNYC01000001">
    <property type="protein sequence ID" value="PMS38582.1"/>
    <property type="molecule type" value="Genomic_DNA"/>
</dbReference>
<gene>
    <name evidence="1" type="ORF">C0Z20_01555</name>
</gene>
<evidence type="ECO:0000313" key="2">
    <source>
        <dbReference type="Proteomes" id="UP000235777"/>
    </source>
</evidence>
<dbReference type="Proteomes" id="UP000235777">
    <property type="component" value="Unassembled WGS sequence"/>
</dbReference>
<dbReference type="Gene3D" id="3.40.190.10">
    <property type="entry name" value="Periplasmic binding protein-like II"/>
    <property type="match status" value="2"/>
</dbReference>
<comment type="caution">
    <text evidence="1">The sequence shown here is derived from an EMBL/GenBank/DDBJ whole genome shotgun (WGS) entry which is preliminary data.</text>
</comment>
<dbReference type="InterPro" id="IPR011852">
    <property type="entry name" value="TRAP_TAXI"/>
</dbReference>
<dbReference type="SUPFAM" id="SSF53850">
    <property type="entry name" value="Periplasmic binding protein-like II"/>
    <property type="match status" value="1"/>
</dbReference>
<evidence type="ECO:0008006" key="3">
    <source>
        <dbReference type="Google" id="ProtNLM"/>
    </source>
</evidence>
<accession>A0A2N7XAL7</accession>
<dbReference type="STRING" id="863227.GCA_000373005_00944"/>
<reference evidence="1 2" key="1">
    <citation type="submission" date="2018-01" db="EMBL/GenBank/DDBJ databases">
        <title>Whole genome analyses suggest that Burkholderia sensu lato contains two further novel genera in the rhizoxinica-symbiotica group Mycetohabitans gen. nov., and Trinickia gen. nov.: implications for the evolution of diazotrophy and nodulation in the Burkholderiaceae.</title>
        <authorList>
            <person name="Estrada-de los Santos P."/>
            <person name="Palmer M."/>
            <person name="Chavez-Ramirez B."/>
            <person name="Beukes C."/>
            <person name="Steenkamp E.T."/>
            <person name="Hirsch A.M."/>
            <person name="Manyaka P."/>
            <person name="Maluk M."/>
            <person name="Lafos M."/>
            <person name="Crook M."/>
            <person name="Gross E."/>
            <person name="Simon M.F."/>
            <person name="Bueno dos Reis Junior F."/>
            <person name="Poole P.S."/>
            <person name="Venter S.N."/>
            <person name="James E.K."/>
        </authorList>
    </citation>
    <scope>NUCLEOTIDE SEQUENCE [LARGE SCALE GENOMIC DNA]</scope>
    <source>
        <strain evidence="1 2">JPY 581</strain>
    </source>
</reference>
<dbReference type="Pfam" id="PF16868">
    <property type="entry name" value="NMT1_3"/>
    <property type="match status" value="1"/>
</dbReference>
<organism evidence="1 2">
    <name type="scientific">Trinickia symbiotica</name>
    <dbReference type="NCBI Taxonomy" id="863227"/>
    <lineage>
        <taxon>Bacteria</taxon>
        <taxon>Pseudomonadati</taxon>
        <taxon>Pseudomonadota</taxon>
        <taxon>Betaproteobacteria</taxon>
        <taxon>Burkholderiales</taxon>
        <taxon>Burkholderiaceae</taxon>
        <taxon>Trinickia</taxon>
    </lineage>
</organism>
<proteinExistence type="predicted"/>
<dbReference type="RefSeq" id="WP_018439471.1">
    <property type="nucleotide sequence ID" value="NZ_KB890165.1"/>
</dbReference>
<dbReference type="OrthoDB" id="9780180at2"/>
<name>A0A2N7XAL7_9BURK</name>
<protein>
    <recommendedName>
        <fullName evidence="3">C4-dicarboxylate ABC transporter substrate-binding protein</fullName>
    </recommendedName>
</protein>
<sequence>MGQTQRGEKVTGPKVDFKAMADWGNANFHAIAGWILAHLRWQSEPGSTFWIKTGTGYGDNIRALVSREVDLTITTPYNLTPEWAIAGSHYFAGDGAAPAIRSLGWLPQNDRLVFAIREDTGISSFQDLRDRKFPLKLASGFRTPDNLMMWVIDRVLEEHGIEVEAWGGEWVEHDFPRICVPFVTKGQANAVINEAIVVPQWRELVEQVPMRFLSYEAPALEALTQKYGLRPGILPKGYLRASEDVACLDWSNWAILVREDMDEELAFLVTSIMVEQRAELEARYRHQPSDIAAMTYPIDPYVMWQGVGAPLHPGAERYYREHGYME</sequence>